<sequence>MSRRRRRNSRRKSSSGSKQTISVYNFQKHTKSPIDDVELRGEHAEKGETDSLHKENSFSKSDAEEEKEEDTETACSEKRFRRDSTVGCLNGNTRSQANILSGDTTSQQDQGVRITTSVTIDNLEQNTSQIVFQRSHGSGAVGSGNSTIAVTTTKLKGINANMKIEIREVLQLDDSDYKTTFILQSQRAKDTEDSSETQQFGCHIPSNESFTFAYPWSQRTINDSKIGKPFENMSCEFSVVEMSKEDADTSRNSVPTMCYSEDMDCYKSCCQDHCYGYGHCSHNDTDFSLVDGSSSRSALSDIWPLPNKLPLANSITSETELDVPPPIEFADKECKDDVYDLTEDVALCHISSASDDVYDQGESSSAMTFGAPSSKRESTCHTSVDGGRSYDLSHSTSFEPESELETEELYGWPNAPVSRTSFTKNFIYRHKQKGCMRNNSIAILENSSPPAGYLNKPMKRRKTFPAVVDESNDHQDRPMSRDSFSSDALSPFFMQSLPRQTELSGRFYPEDDPFYSFFSESRKSSKGSSNFSSSPVRTHNVFSPNHYACGLGTGNSFFGSDRDAMECERGEQELSVVEEANPESVVGCPQEHSEVAESGFDEDIIDIESTIEDLSPIRSVLSKDPFIHITPPSPGSSRDSNIYSGYSVEQTKEPEDPEPYMEESMSDPKPWTQRKESAGDIQPKSRKGSVTTVMMVGSEQRILHSHSIDSITSERKHRELVCETPCLLPIQDAEQMEEDGAGETTQEGRLTPQKALVSESSISIQSSSPIPCEVADLQSDSNHSLRSANTSQEIETKEEAATDKQVEKRSQAKSQNKLSFHTPRRTMMQPSDTVRRHSSSKISSEVKELLKLPADLSHKDPEEAPDHWARRRKLFKESRQRSSAGGSSITSNITDESDTMFSEETRSVDMSMRDMEDRGFYTETFHCASWIYRGDDVSPSESPRCLSKRPRPVTSRTTSSS</sequence>
<feature type="region of interest" description="Disordered" evidence="1">
    <location>
        <begin position="364"/>
        <end position="395"/>
    </location>
</feature>
<feature type="compositionally biased region" description="Acidic residues" evidence="1">
    <location>
        <begin position="655"/>
        <end position="665"/>
    </location>
</feature>
<feature type="region of interest" description="Disordered" evidence="1">
    <location>
        <begin position="736"/>
        <end position="913"/>
    </location>
</feature>
<feature type="compositionally biased region" description="Basic and acidic residues" evidence="1">
    <location>
        <begin position="794"/>
        <end position="810"/>
    </location>
</feature>
<name>A0AAV6GCA7_9TELE</name>
<feature type="region of interest" description="Disordered" evidence="1">
    <location>
        <begin position="934"/>
        <end position="961"/>
    </location>
</feature>
<feature type="compositionally biased region" description="Basic and acidic residues" evidence="1">
    <location>
        <begin position="75"/>
        <end position="84"/>
    </location>
</feature>
<feature type="compositionally biased region" description="Polar residues" evidence="1">
    <location>
        <begin position="18"/>
        <end position="27"/>
    </location>
</feature>
<feature type="compositionally biased region" description="Polar residues" evidence="1">
    <location>
        <begin position="778"/>
        <end position="793"/>
    </location>
</feature>
<keyword evidence="3" id="KW-1185">Reference proteome</keyword>
<feature type="region of interest" description="Disordered" evidence="1">
    <location>
        <begin position="1"/>
        <end position="108"/>
    </location>
</feature>
<dbReference type="Proteomes" id="UP000823561">
    <property type="component" value="Chromosome 12"/>
</dbReference>
<feature type="compositionally biased region" description="Basic and acidic residues" evidence="1">
    <location>
        <begin position="844"/>
        <end position="868"/>
    </location>
</feature>
<gene>
    <name evidence="2" type="ORF">AALO_G00168220</name>
</gene>
<protein>
    <submittedName>
        <fullName evidence="2">Uncharacterized protein</fullName>
    </submittedName>
</protein>
<feature type="compositionally biased region" description="Polar residues" evidence="1">
    <location>
        <begin position="90"/>
        <end position="108"/>
    </location>
</feature>
<dbReference type="EMBL" id="JADWDJ010000012">
    <property type="protein sequence ID" value="KAG5272683.1"/>
    <property type="molecule type" value="Genomic_DNA"/>
</dbReference>
<feature type="region of interest" description="Disordered" evidence="1">
    <location>
        <begin position="649"/>
        <end position="688"/>
    </location>
</feature>
<evidence type="ECO:0000313" key="2">
    <source>
        <dbReference type="EMBL" id="KAG5272683.1"/>
    </source>
</evidence>
<proteinExistence type="predicted"/>
<feature type="compositionally biased region" description="Polar residues" evidence="1">
    <location>
        <begin position="881"/>
        <end position="902"/>
    </location>
</feature>
<evidence type="ECO:0000256" key="1">
    <source>
        <dbReference type="SAM" id="MobiDB-lite"/>
    </source>
</evidence>
<evidence type="ECO:0000313" key="3">
    <source>
        <dbReference type="Proteomes" id="UP000823561"/>
    </source>
</evidence>
<feature type="compositionally biased region" description="Basic and acidic residues" evidence="1">
    <location>
        <begin position="32"/>
        <end position="57"/>
    </location>
</feature>
<reference evidence="2" key="1">
    <citation type="submission" date="2020-10" db="EMBL/GenBank/DDBJ databases">
        <title>Chromosome-scale genome assembly of the Allis shad, Alosa alosa.</title>
        <authorList>
            <person name="Margot Z."/>
            <person name="Christophe K."/>
            <person name="Cabau C."/>
            <person name="Louis A."/>
            <person name="Berthelot C."/>
            <person name="Parey E."/>
            <person name="Roest Crollius H."/>
            <person name="Montfort J."/>
            <person name="Robinson-Rechavi M."/>
            <person name="Bucao C."/>
            <person name="Bouchez O."/>
            <person name="Gislard M."/>
            <person name="Lluch J."/>
            <person name="Milhes M."/>
            <person name="Lampietro C."/>
            <person name="Lopez Roques C."/>
            <person name="Donnadieu C."/>
            <person name="Braasch I."/>
            <person name="Desvignes T."/>
            <person name="Postlethwait J."/>
            <person name="Bobe J."/>
            <person name="Guiguen Y."/>
        </authorList>
    </citation>
    <scope>NUCLEOTIDE SEQUENCE</scope>
    <source>
        <strain evidence="2">M-15738</strain>
        <tissue evidence="2">Blood</tissue>
    </source>
</reference>
<organism evidence="2 3">
    <name type="scientific">Alosa alosa</name>
    <name type="common">allis shad</name>
    <dbReference type="NCBI Taxonomy" id="278164"/>
    <lineage>
        <taxon>Eukaryota</taxon>
        <taxon>Metazoa</taxon>
        <taxon>Chordata</taxon>
        <taxon>Craniata</taxon>
        <taxon>Vertebrata</taxon>
        <taxon>Euteleostomi</taxon>
        <taxon>Actinopterygii</taxon>
        <taxon>Neopterygii</taxon>
        <taxon>Teleostei</taxon>
        <taxon>Clupei</taxon>
        <taxon>Clupeiformes</taxon>
        <taxon>Clupeoidei</taxon>
        <taxon>Clupeidae</taxon>
        <taxon>Alosa</taxon>
    </lineage>
</organism>
<feature type="compositionally biased region" description="Low complexity" evidence="1">
    <location>
        <begin position="952"/>
        <end position="961"/>
    </location>
</feature>
<feature type="compositionally biased region" description="Low complexity" evidence="1">
    <location>
        <begin position="758"/>
        <end position="770"/>
    </location>
</feature>
<comment type="caution">
    <text evidence="2">The sequence shown here is derived from an EMBL/GenBank/DDBJ whole genome shotgun (WGS) entry which is preliminary data.</text>
</comment>
<feature type="compositionally biased region" description="Basic and acidic residues" evidence="1">
    <location>
        <begin position="903"/>
        <end position="913"/>
    </location>
</feature>
<dbReference type="AlphaFoldDB" id="A0AAV6GCA7"/>
<feature type="compositionally biased region" description="Acidic residues" evidence="1">
    <location>
        <begin position="63"/>
        <end position="72"/>
    </location>
</feature>
<feature type="compositionally biased region" description="Basic residues" evidence="1">
    <location>
        <begin position="1"/>
        <end position="13"/>
    </location>
</feature>
<accession>A0AAV6GCA7</accession>